<dbReference type="AlphaFoldDB" id="A0A0F8ZAM8"/>
<proteinExistence type="predicted"/>
<feature type="non-terminal residue" evidence="1">
    <location>
        <position position="22"/>
    </location>
</feature>
<comment type="caution">
    <text evidence="1">The sequence shown here is derived from an EMBL/GenBank/DDBJ whole genome shotgun (WGS) entry which is preliminary data.</text>
</comment>
<accession>A0A0F8ZAM8</accession>
<dbReference type="EMBL" id="LAZR01048928">
    <property type="protein sequence ID" value="KKK90813.1"/>
    <property type="molecule type" value="Genomic_DNA"/>
</dbReference>
<reference evidence="1" key="1">
    <citation type="journal article" date="2015" name="Nature">
        <title>Complex archaea that bridge the gap between prokaryotes and eukaryotes.</title>
        <authorList>
            <person name="Spang A."/>
            <person name="Saw J.H."/>
            <person name="Jorgensen S.L."/>
            <person name="Zaremba-Niedzwiedzka K."/>
            <person name="Martijn J."/>
            <person name="Lind A.E."/>
            <person name="van Eijk R."/>
            <person name="Schleper C."/>
            <person name="Guy L."/>
            <person name="Ettema T.J."/>
        </authorList>
    </citation>
    <scope>NUCLEOTIDE SEQUENCE</scope>
</reference>
<evidence type="ECO:0000313" key="1">
    <source>
        <dbReference type="EMBL" id="KKK90813.1"/>
    </source>
</evidence>
<sequence>MTQHRALPWKYRCFSYYADGRR</sequence>
<protein>
    <submittedName>
        <fullName evidence="1">Uncharacterized protein</fullName>
    </submittedName>
</protein>
<organism evidence="1">
    <name type="scientific">marine sediment metagenome</name>
    <dbReference type="NCBI Taxonomy" id="412755"/>
    <lineage>
        <taxon>unclassified sequences</taxon>
        <taxon>metagenomes</taxon>
        <taxon>ecological metagenomes</taxon>
    </lineage>
</organism>
<gene>
    <name evidence="1" type="ORF">LCGC14_2719190</name>
</gene>
<name>A0A0F8ZAM8_9ZZZZ</name>